<dbReference type="Pfam" id="PF13480">
    <property type="entry name" value="Acetyltransf_6"/>
    <property type="match status" value="1"/>
</dbReference>
<dbReference type="GO" id="GO:0009252">
    <property type="term" value="P:peptidoglycan biosynthetic process"/>
    <property type="evidence" value="ECO:0007669"/>
    <property type="project" value="UniProtKB-KW"/>
</dbReference>
<dbReference type="InterPro" id="IPR016181">
    <property type="entry name" value="Acyl_CoA_acyltransferase"/>
</dbReference>
<feature type="domain" description="BioF2-like acetyltransferase" evidence="7">
    <location>
        <begin position="173"/>
        <end position="302"/>
    </location>
</feature>
<name>A0A6J4QPS6_9ACTN</name>
<dbReference type="PANTHER" id="PTHR36174:SF1">
    <property type="entry name" value="LIPID II:GLYCINE GLYCYLTRANSFERASE"/>
    <property type="match status" value="1"/>
</dbReference>
<comment type="similarity">
    <text evidence="1">Belongs to the FemABX family.</text>
</comment>
<evidence type="ECO:0000256" key="1">
    <source>
        <dbReference type="ARBA" id="ARBA00009943"/>
    </source>
</evidence>
<dbReference type="GO" id="GO:0016874">
    <property type="term" value="F:ligase activity"/>
    <property type="evidence" value="ECO:0007669"/>
    <property type="project" value="UniProtKB-KW"/>
</dbReference>
<gene>
    <name evidence="8" type="ORF">AVDCRST_MAG14-964</name>
</gene>
<dbReference type="GO" id="GO:0008360">
    <property type="term" value="P:regulation of cell shape"/>
    <property type="evidence" value="ECO:0007669"/>
    <property type="project" value="UniProtKB-KW"/>
</dbReference>
<sequence length="367" mass="42569">MNPQSTQTTALYTVREARNVARNEWDGWLEGSPGGGHILQSYEWGEFKRRQGWKPIRVVLERDGEAAGVGQFLAYNTAPVPGSLWYCTKGPWLPWDDEEAVRAFFEGVREVAGRLGAHTVKIEPEVPEQQEDVKALLARLGFQRARYDLNQKTTLVVDLEPPEEDVLANMKGKTRYNVRLAAKKGIEVIEPDDFEAAFDTFYEWMRSTSERKEGNFLRRPRGYLHGVMREMREAGQGHLFFATHDGVPLSGMYVFTFGEKYWYIYGASGTEKRNLKPNYLLQWEVMSWAKRRGLTHYDMVGIPKPEDLHEGSSFWSVYKFKEGFGGEISDSIGCLDLPVKPLRARAWYRFEPYYYRLYYKLKNNVFY</sequence>
<evidence type="ECO:0000256" key="3">
    <source>
        <dbReference type="ARBA" id="ARBA00022960"/>
    </source>
</evidence>
<dbReference type="PANTHER" id="PTHR36174">
    <property type="entry name" value="LIPID II:GLYCINE GLYCYLTRANSFERASE"/>
    <property type="match status" value="1"/>
</dbReference>
<dbReference type="Gene3D" id="3.40.630.30">
    <property type="match status" value="2"/>
</dbReference>
<keyword evidence="4" id="KW-0573">Peptidoglycan synthesis</keyword>
<dbReference type="PROSITE" id="PS51191">
    <property type="entry name" value="FEMABX"/>
    <property type="match status" value="1"/>
</dbReference>
<dbReference type="SUPFAM" id="SSF55729">
    <property type="entry name" value="Acyl-CoA N-acyltransferases (Nat)"/>
    <property type="match status" value="2"/>
</dbReference>
<organism evidence="8">
    <name type="scientific">uncultured Rubrobacteraceae bacterium</name>
    <dbReference type="NCBI Taxonomy" id="349277"/>
    <lineage>
        <taxon>Bacteria</taxon>
        <taxon>Bacillati</taxon>
        <taxon>Actinomycetota</taxon>
        <taxon>Rubrobacteria</taxon>
        <taxon>Rubrobacterales</taxon>
        <taxon>Rubrobacteraceae</taxon>
        <taxon>environmental samples</taxon>
    </lineage>
</organism>
<dbReference type="AlphaFoldDB" id="A0A6J4QPS6"/>
<dbReference type="GO" id="GO:0016755">
    <property type="term" value="F:aminoacyltransferase activity"/>
    <property type="evidence" value="ECO:0007669"/>
    <property type="project" value="InterPro"/>
</dbReference>
<dbReference type="InterPro" id="IPR050644">
    <property type="entry name" value="PG_Glycine_Bridge_Synth"/>
</dbReference>
<keyword evidence="6" id="KW-0961">Cell wall biogenesis/degradation</keyword>
<evidence type="ECO:0000313" key="8">
    <source>
        <dbReference type="EMBL" id="CAA9451239.1"/>
    </source>
</evidence>
<accession>A0A6J4QPS6</accession>
<keyword evidence="8" id="KW-0436">Ligase</keyword>
<keyword evidence="2" id="KW-0808">Transferase</keyword>
<evidence type="ECO:0000256" key="2">
    <source>
        <dbReference type="ARBA" id="ARBA00022679"/>
    </source>
</evidence>
<dbReference type="InterPro" id="IPR038740">
    <property type="entry name" value="BioF2-like_GNAT_dom"/>
</dbReference>
<evidence type="ECO:0000259" key="7">
    <source>
        <dbReference type="Pfam" id="PF13480"/>
    </source>
</evidence>
<keyword evidence="3" id="KW-0133">Cell shape</keyword>
<dbReference type="GO" id="GO:0071555">
    <property type="term" value="P:cell wall organization"/>
    <property type="evidence" value="ECO:0007669"/>
    <property type="project" value="UniProtKB-KW"/>
</dbReference>
<dbReference type="InterPro" id="IPR003447">
    <property type="entry name" value="FEMABX"/>
</dbReference>
<evidence type="ECO:0000256" key="6">
    <source>
        <dbReference type="ARBA" id="ARBA00023316"/>
    </source>
</evidence>
<reference evidence="8" key="1">
    <citation type="submission" date="2020-02" db="EMBL/GenBank/DDBJ databases">
        <authorList>
            <person name="Meier V. D."/>
        </authorList>
    </citation>
    <scope>NUCLEOTIDE SEQUENCE</scope>
    <source>
        <strain evidence="8">AVDCRST_MAG14</strain>
    </source>
</reference>
<protein>
    <submittedName>
        <fullName evidence="8">tRNA-dependent lipid II--amino acid ligase</fullName>
    </submittedName>
</protein>
<evidence type="ECO:0000256" key="5">
    <source>
        <dbReference type="ARBA" id="ARBA00023315"/>
    </source>
</evidence>
<evidence type="ECO:0000256" key="4">
    <source>
        <dbReference type="ARBA" id="ARBA00022984"/>
    </source>
</evidence>
<proteinExistence type="inferred from homology"/>
<dbReference type="EMBL" id="CADCVG010000041">
    <property type="protein sequence ID" value="CAA9451239.1"/>
    <property type="molecule type" value="Genomic_DNA"/>
</dbReference>
<keyword evidence="5" id="KW-0012">Acyltransferase</keyword>